<protein>
    <recommendedName>
        <fullName evidence="3">Outer membrane protein beta-barrel domain-containing protein</fullName>
    </recommendedName>
</protein>
<accession>W7Y4G7</accession>
<dbReference type="EMBL" id="BAMD01000016">
    <property type="protein sequence ID" value="GAF02997.1"/>
    <property type="molecule type" value="Genomic_DNA"/>
</dbReference>
<reference evidence="1 2" key="1">
    <citation type="journal article" date="2014" name="Genome Announc.">
        <title>Draft Genome Sequence of Cytophaga fermentans JCM 21142T, a Facultative Anaerobe Isolated from Marine Mud.</title>
        <authorList>
            <person name="Starns D."/>
            <person name="Oshima K."/>
            <person name="Suda W."/>
            <person name="Iino T."/>
            <person name="Yuki M."/>
            <person name="Inoue J."/>
            <person name="Kitamura K."/>
            <person name="Iida T."/>
            <person name="Darby A."/>
            <person name="Hattori M."/>
            <person name="Ohkuma M."/>
        </authorList>
    </citation>
    <scope>NUCLEOTIDE SEQUENCE [LARGE SCALE GENOMIC DNA]</scope>
    <source>
        <strain evidence="1 2">JCM 21142</strain>
    </source>
</reference>
<dbReference type="Proteomes" id="UP000019402">
    <property type="component" value="Unassembled WGS sequence"/>
</dbReference>
<gene>
    <name evidence="1" type="ORF">JCM21142_41649</name>
</gene>
<sequence>MIYNGENQYTLYLQAGYGLSSGIDLALRLNLLDEESYLGADLEFALKKNLSISTGFHSFNHNFGLDFTGMFTFPLTSTARFTSGLDMDIIFLEGENIAPLWIPLNFEVDIKRNIAFMLEADIDTRLFDKSYHLISGGLQFYF</sequence>
<dbReference type="OrthoDB" id="1118639at2"/>
<proteinExistence type="predicted"/>
<dbReference type="RefSeq" id="WP_044212612.1">
    <property type="nucleotide sequence ID" value="NZ_BAMD01000016.1"/>
</dbReference>
<keyword evidence="2" id="KW-1185">Reference proteome</keyword>
<dbReference type="STRING" id="869213.GCA_000517085_02356"/>
<evidence type="ECO:0000313" key="2">
    <source>
        <dbReference type="Proteomes" id="UP000019402"/>
    </source>
</evidence>
<comment type="caution">
    <text evidence="1">The sequence shown here is derived from an EMBL/GenBank/DDBJ whole genome shotgun (WGS) entry which is preliminary data.</text>
</comment>
<dbReference type="AlphaFoldDB" id="W7Y4G7"/>
<organism evidence="1 2">
    <name type="scientific">Saccharicrinis fermentans DSM 9555 = JCM 21142</name>
    <dbReference type="NCBI Taxonomy" id="869213"/>
    <lineage>
        <taxon>Bacteria</taxon>
        <taxon>Pseudomonadati</taxon>
        <taxon>Bacteroidota</taxon>
        <taxon>Bacteroidia</taxon>
        <taxon>Marinilabiliales</taxon>
        <taxon>Marinilabiliaceae</taxon>
        <taxon>Saccharicrinis</taxon>
    </lineage>
</organism>
<evidence type="ECO:0008006" key="3">
    <source>
        <dbReference type="Google" id="ProtNLM"/>
    </source>
</evidence>
<name>W7Y4G7_9BACT</name>
<evidence type="ECO:0000313" key="1">
    <source>
        <dbReference type="EMBL" id="GAF02997.1"/>
    </source>
</evidence>